<evidence type="ECO:0000259" key="1">
    <source>
        <dbReference type="PROSITE" id="PS50943"/>
    </source>
</evidence>
<accession>A0A1M6MU82</accession>
<keyword evidence="3" id="KW-1185">Reference proteome</keyword>
<dbReference type="AlphaFoldDB" id="A0A1M6MU82"/>
<protein>
    <submittedName>
        <fullName evidence="2">DNA-binding transcriptional regulator, XRE-family HTH domain</fullName>
    </submittedName>
</protein>
<dbReference type="Proteomes" id="UP000184301">
    <property type="component" value="Unassembled WGS sequence"/>
</dbReference>
<dbReference type="STRING" id="1121950.SAMN02745243_01594"/>
<dbReference type="RefSeq" id="WP_073108078.1">
    <property type="nucleotide sequence ID" value="NZ_FQZY01000020.1"/>
</dbReference>
<keyword evidence="2" id="KW-0238">DNA-binding</keyword>
<dbReference type="SMART" id="SM00530">
    <property type="entry name" value="HTH_XRE"/>
    <property type="match status" value="1"/>
</dbReference>
<dbReference type="GO" id="GO:0003677">
    <property type="term" value="F:DNA binding"/>
    <property type="evidence" value="ECO:0007669"/>
    <property type="project" value="UniProtKB-KW"/>
</dbReference>
<feature type="domain" description="HTH cro/C1-type" evidence="1">
    <location>
        <begin position="10"/>
        <end position="65"/>
    </location>
</feature>
<reference evidence="2 3" key="1">
    <citation type="submission" date="2016-11" db="EMBL/GenBank/DDBJ databases">
        <authorList>
            <person name="Jaros S."/>
            <person name="Januszkiewicz K."/>
            <person name="Wedrychowicz H."/>
        </authorList>
    </citation>
    <scope>NUCLEOTIDE SEQUENCE [LARGE SCALE GENOMIC DNA]</scope>
    <source>
        <strain evidence="2 3">DSM 15480</strain>
    </source>
</reference>
<name>A0A1M6MU82_9FIRM</name>
<proteinExistence type="predicted"/>
<dbReference type="PROSITE" id="PS50943">
    <property type="entry name" value="HTH_CROC1"/>
    <property type="match status" value="1"/>
</dbReference>
<dbReference type="Gene3D" id="1.10.260.40">
    <property type="entry name" value="lambda repressor-like DNA-binding domains"/>
    <property type="match status" value="1"/>
</dbReference>
<organism evidence="2 3">
    <name type="scientific">Hespellia stercorisuis DSM 15480</name>
    <dbReference type="NCBI Taxonomy" id="1121950"/>
    <lineage>
        <taxon>Bacteria</taxon>
        <taxon>Bacillati</taxon>
        <taxon>Bacillota</taxon>
        <taxon>Clostridia</taxon>
        <taxon>Lachnospirales</taxon>
        <taxon>Lachnospiraceae</taxon>
        <taxon>Hespellia</taxon>
    </lineage>
</organism>
<gene>
    <name evidence="2" type="ORF">SAMN02745243_01594</name>
</gene>
<dbReference type="EMBL" id="FQZY01000020">
    <property type="protein sequence ID" value="SHJ86966.1"/>
    <property type="molecule type" value="Genomic_DNA"/>
</dbReference>
<dbReference type="InterPro" id="IPR010982">
    <property type="entry name" value="Lambda_DNA-bd_dom_sf"/>
</dbReference>
<sequence>MVREELAKRLKYYREKNGMTVYEVGEAVGKSGKTISAWEVGRGQPDADMLILLCKLYHVRSIADLYGESTPALTSDELSFLEIYRSLNSDGRSKLLERGKELQELGYVKGDIEKMA</sequence>
<dbReference type="CDD" id="cd00093">
    <property type="entry name" value="HTH_XRE"/>
    <property type="match status" value="1"/>
</dbReference>
<evidence type="ECO:0000313" key="2">
    <source>
        <dbReference type="EMBL" id="SHJ86966.1"/>
    </source>
</evidence>
<dbReference type="InterPro" id="IPR001387">
    <property type="entry name" value="Cro/C1-type_HTH"/>
</dbReference>
<evidence type="ECO:0000313" key="3">
    <source>
        <dbReference type="Proteomes" id="UP000184301"/>
    </source>
</evidence>
<dbReference type="SUPFAM" id="SSF47413">
    <property type="entry name" value="lambda repressor-like DNA-binding domains"/>
    <property type="match status" value="1"/>
</dbReference>
<dbReference type="Pfam" id="PF01381">
    <property type="entry name" value="HTH_3"/>
    <property type="match status" value="1"/>
</dbReference>
<dbReference type="OrthoDB" id="1770272at2"/>